<sequence>MRSATRCLLLAGMTLAVVPSCFLQLRAHRGQITRHARGGEEVDIKVKGETAQLTEEPKSSGVDLLGLVLGGVVGLAVAAGKAVESFLNKKVINVWHPSQEPGAAEPVGFFDPLKLATTEEKFRQFRIAEIKHGRVAMMAAAGAVVQHYVKLPFLKDVPSGLAALQTTQGQIGAAALFLACGYVETKLWTQAEDKEPGNFGDPANWAQTGLGGGTYSVENRERELFNGRFAMLSIVGIFAAELATGKDAIQQLSFKSAAKAAAAVSAPVVEVAAQVVDAAPQVAEDVAQLAQ</sequence>
<feature type="chain" id="PRO_5047204745" evidence="5">
    <location>
        <begin position="17"/>
        <end position="291"/>
    </location>
</feature>
<reference evidence="6 7" key="1">
    <citation type="submission" date="2024-02" db="EMBL/GenBank/DDBJ databases">
        <authorList>
            <person name="Chen Y."/>
            <person name="Shah S."/>
            <person name="Dougan E. K."/>
            <person name="Thang M."/>
            <person name="Chan C."/>
        </authorList>
    </citation>
    <scope>NUCLEOTIDE SEQUENCE [LARGE SCALE GENOMIC DNA]</scope>
</reference>
<keyword evidence="7" id="KW-1185">Reference proteome</keyword>
<keyword evidence="4" id="KW-0934">Plastid</keyword>
<comment type="subcellular location">
    <subcellularLocation>
        <location evidence="1">Plastid</location>
        <location evidence="1">Chloroplast</location>
    </subcellularLocation>
</comment>
<dbReference type="Gene3D" id="1.10.3460.10">
    <property type="entry name" value="Chlorophyll a/b binding protein domain"/>
    <property type="match status" value="1"/>
</dbReference>
<evidence type="ECO:0000256" key="1">
    <source>
        <dbReference type="ARBA" id="ARBA00004229"/>
    </source>
</evidence>
<dbReference type="PANTHER" id="PTHR21649">
    <property type="entry name" value="CHLOROPHYLL A/B BINDING PROTEIN"/>
    <property type="match status" value="1"/>
</dbReference>
<gene>
    <name evidence="6" type="ORF">SCF082_LOCUS27336</name>
</gene>
<evidence type="ECO:0000256" key="2">
    <source>
        <dbReference type="ARBA" id="ARBA00022528"/>
    </source>
</evidence>
<dbReference type="SUPFAM" id="SSF103511">
    <property type="entry name" value="Chlorophyll a-b binding protein"/>
    <property type="match status" value="1"/>
</dbReference>
<evidence type="ECO:0000256" key="4">
    <source>
        <dbReference type="ARBA" id="ARBA00022640"/>
    </source>
</evidence>
<evidence type="ECO:0000313" key="6">
    <source>
        <dbReference type="EMBL" id="CAK9049298.1"/>
    </source>
</evidence>
<comment type="caution">
    <text evidence="6">The sequence shown here is derived from an EMBL/GenBank/DDBJ whole genome shotgun (WGS) entry which is preliminary data.</text>
</comment>
<dbReference type="InterPro" id="IPR022796">
    <property type="entry name" value="Chloroa_b-bind"/>
</dbReference>
<protein>
    <submittedName>
        <fullName evidence="6">Chloroplastic</fullName>
    </submittedName>
</protein>
<feature type="signal peptide" evidence="5">
    <location>
        <begin position="1"/>
        <end position="16"/>
    </location>
</feature>
<dbReference type="EMBL" id="CAXAMM010021112">
    <property type="protein sequence ID" value="CAK9049298.1"/>
    <property type="molecule type" value="Genomic_DNA"/>
</dbReference>
<accession>A0ABP0MDP2</accession>
<keyword evidence="3" id="KW-0602">Photosynthesis</keyword>
<keyword evidence="5" id="KW-0732">Signal</keyword>
<keyword evidence="2" id="KW-0150">Chloroplast</keyword>
<name>A0ABP0MDP2_9DINO</name>
<dbReference type="InterPro" id="IPR001344">
    <property type="entry name" value="Chloro_AB-bd_pln"/>
</dbReference>
<evidence type="ECO:0000313" key="7">
    <source>
        <dbReference type="Proteomes" id="UP001642464"/>
    </source>
</evidence>
<dbReference type="Proteomes" id="UP001642464">
    <property type="component" value="Unassembled WGS sequence"/>
</dbReference>
<proteinExistence type="predicted"/>
<organism evidence="6 7">
    <name type="scientific">Durusdinium trenchii</name>
    <dbReference type="NCBI Taxonomy" id="1381693"/>
    <lineage>
        <taxon>Eukaryota</taxon>
        <taxon>Sar</taxon>
        <taxon>Alveolata</taxon>
        <taxon>Dinophyceae</taxon>
        <taxon>Suessiales</taxon>
        <taxon>Symbiodiniaceae</taxon>
        <taxon>Durusdinium</taxon>
    </lineage>
</organism>
<dbReference type="Pfam" id="PF00504">
    <property type="entry name" value="Chloroa_b-bind"/>
    <property type="match status" value="1"/>
</dbReference>
<evidence type="ECO:0000256" key="3">
    <source>
        <dbReference type="ARBA" id="ARBA00022531"/>
    </source>
</evidence>
<evidence type="ECO:0000256" key="5">
    <source>
        <dbReference type="SAM" id="SignalP"/>
    </source>
</evidence>